<sequence length="167" mass="17598">MSDNYNKEYLGKNVKDAVTGFAGRAICVHRQLSGNVQIGIAPPCAEGADKLPDPNFLDVEMVDIVDAGISDRVKPADKSDIPLGSEVKDIVSGVKGSAVSETTHINGCVTVVIQSKVDKDGKLPDALVFDYKRLKVTGPGVSEVSKAPIPRKATGGPSSRVNALRRA</sequence>
<protein>
    <submittedName>
        <fullName evidence="2">Uncharacterized protein</fullName>
    </submittedName>
</protein>
<name>A0A9E7SRI2_9CAUD</name>
<dbReference type="Proteomes" id="UP001057427">
    <property type="component" value="Segment"/>
</dbReference>
<keyword evidence="3" id="KW-1185">Reference proteome</keyword>
<evidence type="ECO:0000256" key="1">
    <source>
        <dbReference type="SAM" id="MobiDB-lite"/>
    </source>
</evidence>
<organism evidence="2 3">
    <name type="scientific">Brevundimonas phage vB_BgoS-Bajun</name>
    <dbReference type="NCBI Taxonomy" id="2948594"/>
    <lineage>
        <taxon>Viruses</taxon>
        <taxon>Duplodnaviria</taxon>
        <taxon>Heunggongvirae</taxon>
        <taxon>Uroviricota</taxon>
        <taxon>Caudoviricetes</taxon>
        <taxon>Dolichocephalovirinae</taxon>
    </lineage>
</organism>
<proteinExistence type="predicted"/>
<accession>A0A9E7SRI2</accession>
<dbReference type="EMBL" id="ON529858">
    <property type="protein sequence ID" value="UTC29643.1"/>
    <property type="molecule type" value="Genomic_DNA"/>
</dbReference>
<feature type="region of interest" description="Disordered" evidence="1">
    <location>
        <begin position="142"/>
        <end position="167"/>
    </location>
</feature>
<evidence type="ECO:0000313" key="2">
    <source>
        <dbReference type="EMBL" id="UTC29643.1"/>
    </source>
</evidence>
<reference evidence="2" key="1">
    <citation type="submission" date="2022-05" db="EMBL/GenBank/DDBJ databases">
        <authorList>
            <person name="Friedrich I."/>
            <person name="Poehlein A."/>
            <person name="Schneider D."/>
            <person name="Hertel R."/>
            <person name="Daniel R."/>
        </authorList>
    </citation>
    <scope>NUCLEOTIDE SEQUENCE</scope>
</reference>
<gene>
    <name evidence="2" type="ORF">BAJUN_00130</name>
</gene>
<evidence type="ECO:0000313" key="3">
    <source>
        <dbReference type="Proteomes" id="UP001057427"/>
    </source>
</evidence>